<proteinExistence type="predicted"/>
<dbReference type="InterPro" id="IPR039375">
    <property type="entry name" value="NodN-like"/>
</dbReference>
<organism evidence="2 3">
    <name type="scientific">Brucella thiophenivorans</name>
    <dbReference type="NCBI Taxonomy" id="571255"/>
    <lineage>
        <taxon>Bacteria</taxon>
        <taxon>Pseudomonadati</taxon>
        <taxon>Pseudomonadota</taxon>
        <taxon>Alphaproteobacteria</taxon>
        <taxon>Hyphomicrobiales</taxon>
        <taxon>Brucellaceae</taxon>
        <taxon>Brucella/Ochrobactrum group</taxon>
        <taxon>Brucella</taxon>
    </lineage>
</organism>
<feature type="domain" description="MaoC-like" evidence="1">
    <location>
        <begin position="12"/>
        <end position="120"/>
    </location>
</feature>
<dbReference type="InterPro" id="IPR029069">
    <property type="entry name" value="HotDog_dom_sf"/>
</dbReference>
<dbReference type="InterPro" id="IPR002539">
    <property type="entry name" value="MaoC-like_dom"/>
</dbReference>
<dbReference type="Proteomes" id="UP000215590">
    <property type="component" value="Unassembled WGS sequence"/>
</dbReference>
<protein>
    <submittedName>
        <fullName evidence="2">MaoC like domain protein</fullName>
    </submittedName>
</protein>
<reference evidence="2 3" key="1">
    <citation type="submission" date="2017-07" db="EMBL/GenBank/DDBJ databases">
        <title>Phylogenetic study on the rhizospheric bacterium Ochrobactrum sp. A44.</title>
        <authorList>
            <person name="Krzyzanowska D.M."/>
            <person name="Ossowicki A."/>
            <person name="Rajewska M."/>
            <person name="Maciag T."/>
            <person name="Kaczynski Z."/>
            <person name="Czerwicka M."/>
            <person name="Jafra S."/>
        </authorList>
    </citation>
    <scope>NUCLEOTIDE SEQUENCE [LARGE SCALE GENOMIC DNA]</scope>
    <source>
        <strain evidence="2 3">DSM 7216</strain>
    </source>
</reference>
<dbReference type="OrthoDB" id="9801735at2"/>
<evidence type="ECO:0000313" key="2">
    <source>
        <dbReference type="EMBL" id="OYR21743.1"/>
    </source>
</evidence>
<dbReference type="Gene3D" id="3.10.129.10">
    <property type="entry name" value="Hotdog Thioesterase"/>
    <property type="match status" value="1"/>
</dbReference>
<dbReference type="Pfam" id="PF01575">
    <property type="entry name" value="MaoC_dehydratas"/>
    <property type="match status" value="1"/>
</dbReference>
<dbReference type="EMBL" id="NNRJ01000010">
    <property type="protein sequence ID" value="OYR21743.1"/>
    <property type="molecule type" value="Genomic_DNA"/>
</dbReference>
<sequence>MKDAITLDQLREAIGTEVGCSEWREVTQSMIDQFADATDDHQFIHVDPERAAKETPFGGTIAHGFLTLSLLSTLAFEALPMLEGATMGINYGFDKVRFMSPVKTGARVRARFKLSSADIRPSGRVVNHYEVTLEVENMMKPALTATWITISVVELPRD</sequence>
<keyword evidence="3" id="KW-1185">Reference proteome</keyword>
<comment type="caution">
    <text evidence="2">The sequence shown here is derived from an EMBL/GenBank/DDBJ whole genome shotgun (WGS) entry which is preliminary data.</text>
</comment>
<dbReference type="CDD" id="cd03450">
    <property type="entry name" value="NodN"/>
    <property type="match status" value="1"/>
</dbReference>
<dbReference type="PANTHER" id="PTHR42993">
    <property type="entry name" value="MAOC-LIKE DEHYDRATASE DOMAIN-CONTAINING PROTEIN"/>
    <property type="match status" value="1"/>
</dbReference>
<accession>A0A256G3S5</accession>
<dbReference type="PANTHER" id="PTHR42993:SF1">
    <property type="entry name" value="MAOC-LIKE DEHYDRATASE DOMAIN-CONTAINING PROTEIN"/>
    <property type="match status" value="1"/>
</dbReference>
<evidence type="ECO:0000259" key="1">
    <source>
        <dbReference type="Pfam" id="PF01575"/>
    </source>
</evidence>
<dbReference type="AlphaFoldDB" id="A0A256G3S5"/>
<gene>
    <name evidence="2" type="ORF">CEV31_0582</name>
</gene>
<name>A0A256G3S5_9HYPH</name>
<dbReference type="SUPFAM" id="SSF54637">
    <property type="entry name" value="Thioesterase/thiol ester dehydrase-isomerase"/>
    <property type="match status" value="1"/>
</dbReference>
<dbReference type="RefSeq" id="WP_094505369.1">
    <property type="nucleotide sequence ID" value="NZ_JBHEEK010000010.1"/>
</dbReference>
<evidence type="ECO:0000313" key="3">
    <source>
        <dbReference type="Proteomes" id="UP000215590"/>
    </source>
</evidence>